<dbReference type="InterPro" id="IPR050595">
    <property type="entry name" value="Bact_response_regulator"/>
</dbReference>
<accession>A0ABD4YM34</accession>
<dbReference type="Proteomes" id="UP001158644">
    <property type="component" value="Unassembled WGS sequence"/>
</dbReference>
<sequence length="127" mass="13690">MNHIPTIAVVDDDDGVRIALSSLLRSLGYEVRAYGSGPEFLNDAHAQEPDCMITDVQMSPMTGDQLQAELIAAGRRFPLIFMTAFPTEAAKQRLLALGACAYLDKPVDGEAMARCVAHALQGCQPAR</sequence>
<dbReference type="AlphaFoldDB" id="A0ABD4YM34"/>
<dbReference type="Gene3D" id="3.40.50.2300">
    <property type="match status" value="1"/>
</dbReference>
<dbReference type="EMBL" id="CADIKR010000002">
    <property type="protein sequence ID" value="CAB3859836.1"/>
    <property type="molecule type" value="Genomic_DNA"/>
</dbReference>
<dbReference type="Pfam" id="PF00072">
    <property type="entry name" value="Response_reg"/>
    <property type="match status" value="1"/>
</dbReference>
<evidence type="ECO:0000313" key="5">
    <source>
        <dbReference type="EMBL" id="MDH1176457.1"/>
    </source>
</evidence>
<keyword evidence="6" id="KW-1185">Reference proteome</keyword>
<dbReference type="PANTHER" id="PTHR44591">
    <property type="entry name" value="STRESS RESPONSE REGULATOR PROTEIN 1"/>
    <property type="match status" value="1"/>
</dbReference>
<evidence type="ECO:0000313" key="7">
    <source>
        <dbReference type="Proteomes" id="UP001158644"/>
    </source>
</evidence>
<evidence type="ECO:0000259" key="3">
    <source>
        <dbReference type="PROSITE" id="PS50110"/>
    </source>
</evidence>
<dbReference type="SMART" id="SM00448">
    <property type="entry name" value="REC"/>
    <property type="match status" value="1"/>
</dbReference>
<evidence type="ECO:0000313" key="6">
    <source>
        <dbReference type="Proteomes" id="UP000507140"/>
    </source>
</evidence>
<dbReference type="EMBL" id="JAOBZK010000001">
    <property type="protein sequence ID" value="MDH1176457.1"/>
    <property type="molecule type" value="Genomic_DNA"/>
</dbReference>
<dbReference type="InterPro" id="IPR011006">
    <property type="entry name" value="CheY-like_superfamily"/>
</dbReference>
<name>A0ABD4YM34_9BURK</name>
<feature type="domain" description="Response regulatory" evidence="3">
    <location>
        <begin position="6"/>
        <end position="120"/>
    </location>
</feature>
<dbReference type="SUPFAM" id="SSF52172">
    <property type="entry name" value="CheY-like"/>
    <property type="match status" value="1"/>
</dbReference>
<dbReference type="Proteomes" id="UP000507140">
    <property type="component" value="Unassembled WGS sequence"/>
</dbReference>
<proteinExistence type="predicted"/>
<reference evidence="5 7" key="2">
    <citation type="submission" date="2022-09" db="EMBL/GenBank/DDBJ databases">
        <title>Intensive care unit water sources are persistently colonized with multi-drug resistant bacteria and are the site of extensive horizontal gene transfer of antibiotic resistance genes.</title>
        <authorList>
            <person name="Diorio-Toth L."/>
        </authorList>
    </citation>
    <scope>NUCLEOTIDE SEQUENCE [LARGE SCALE GENOMIC DNA]</scope>
    <source>
        <strain evidence="5 7">GD03967</strain>
    </source>
</reference>
<gene>
    <name evidence="4" type="primary">tmoT_1</name>
    <name evidence="4" type="ORF">LMG3415_02385</name>
    <name evidence="5" type="ORF">N5C72_00140</name>
</gene>
<evidence type="ECO:0000256" key="1">
    <source>
        <dbReference type="ARBA" id="ARBA00022553"/>
    </source>
</evidence>
<protein>
    <submittedName>
        <fullName evidence="4 5">Response regulator</fullName>
    </submittedName>
</protein>
<dbReference type="PANTHER" id="PTHR44591:SF25">
    <property type="entry name" value="CHEMOTAXIS TWO-COMPONENT RESPONSE REGULATOR"/>
    <property type="match status" value="1"/>
</dbReference>
<reference evidence="4 6" key="1">
    <citation type="submission" date="2020-04" db="EMBL/GenBank/DDBJ databases">
        <authorList>
            <person name="De Canck E."/>
        </authorList>
    </citation>
    <scope>NUCLEOTIDE SEQUENCE [LARGE SCALE GENOMIC DNA]</scope>
    <source>
        <strain evidence="4 6">LMG 3415</strain>
    </source>
</reference>
<evidence type="ECO:0000256" key="2">
    <source>
        <dbReference type="PROSITE-ProRule" id="PRU00169"/>
    </source>
</evidence>
<comment type="caution">
    <text evidence="5">The sequence shown here is derived from an EMBL/GenBank/DDBJ whole genome shotgun (WGS) entry which is preliminary data.</text>
</comment>
<keyword evidence="1 2" id="KW-0597">Phosphoprotein</keyword>
<dbReference type="RefSeq" id="WP_152384540.1">
    <property type="nucleotide sequence ID" value="NZ_CADIKQ010000002.1"/>
</dbReference>
<organism evidence="5 7">
    <name type="scientific">Achromobacter mucicolens</name>
    <dbReference type="NCBI Taxonomy" id="1389922"/>
    <lineage>
        <taxon>Bacteria</taxon>
        <taxon>Pseudomonadati</taxon>
        <taxon>Pseudomonadota</taxon>
        <taxon>Betaproteobacteria</taxon>
        <taxon>Burkholderiales</taxon>
        <taxon>Alcaligenaceae</taxon>
        <taxon>Achromobacter</taxon>
    </lineage>
</organism>
<dbReference type="GeneID" id="92785252"/>
<feature type="modified residue" description="4-aspartylphosphate" evidence="2">
    <location>
        <position position="55"/>
    </location>
</feature>
<dbReference type="InterPro" id="IPR001789">
    <property type="entry name" value="Sig_transdc_resp-reg_receiver"/>
</dbReference>
<dbReference type="PROSITE" id="PS50110">
    <property type="entry name" value="RESPONSE_REGULATORY"/>
    <property type="match status" value="1"/>
</dbReference>
<evidence type="ECO:0000313" key="4">
    <source>
        <dbReference type="EMBL" id="CAB3859836.1"/>
    </source>
</evidence>